<dbReference type="Pfam" id="PF02699">
    <property type="entry name" value="YajC"/>
    <property type="match status" value="1"/>
</dbReference>
<reference evidence="11" key="2">
    <citation type="journal article" date="2021" name="Microbiome">
        <title>Successional dynamics and alternative stable states in a saline activated sludge microbial community over 9 years.</title>
        <authorList>
            <person name="Wang Y."/>
            <person name="Ye J."/>
            <person name="Ju F."/>
            <person name="Liu L."/>
            <person name="Boyd J.A."/>
            <person name="Deng Y."/>
            <person name="Parks D.H."/>
            <person name="Jiang X."/>
            <person name="Yin X."/>
            <person name="Woodcroft B.J."/>
            <person name="Tyson G.W."/>
            <person name="Hugenholtz P."/>
            <person name="Polz M.F."/>
            <person name="Zhang T."/>
        </authorList>
    </citation>
    <scope>NUCLEOTIDE SEQUENCE</scope>
    <source>
        <strain evidence="11">HKST-UBA02</strain>
    </source>
</reference>
<dbReference type="GO" id="GO:0015031">
    <property type="term" value="P:protein transport"/>
    <property type="evidence" value="ECO:0007669"/>
    <property type="project" value="UniProtKB-KW"/>
</dbReference>
<evidence type="ECO:0000313" key="12">
    <source>
        <dbReference type="Proteomes" id="UP000739538"/>
    </source>
</evidence>
<keyword evidence="6" id="KW-0653">Protein transport</keyword>
<dbReference type="NCBIfam" id="TIGR00739">
    <property type="entry name" value="yajC"/>
    <property type="match status" value="1"/>
</dbReference>
<dbReference type="PRINTS" id="PR01853">
    <property type="entry name" value="YAJCTRNLCASE"/>
</dbReference>
<dbReference type="AlphaFoldDB" id="A0A956NBV8"/>
<dbReference type="Proteomes" id="UP000739538">
    <property type="component" value="Unassembled WGS sequence"/>
</dbReference>
<evidence type="ECO:0000256" key="8">
    <source>
        <dbReference type="ARBA" id="ARBA00023010"/>
    </source>
</evidence>
<evidence type="ECO:0000256" key="6">
    <source>
        <dbReference type="ARBA" id="ARBA00022927"/>
    </source>
</evidence>
<evidence type="ECO:0000256" key="4">
    <source>
        <dbReference type="ARBA" id="ARBA00022475"/>
    </source>
</evidence>
<evidence type="ECO:0000256" key="5">
    <source>
        <dbReference type="ARBA" id="ARBA00022692"/>
    </source>
</evidence>
<keyword evidence="9 10" id="KW-0472">Membrane</keyword>
<evidence type="ECO:0000256" key="3">
    <source>
        <dbReference type="ARBA" id="ARBA00022448"/>
    </source>
</evidence>
<name>A0A956NBV8_UNCEI</name>
<dbReference type="PANTHER" id="PTHR33909">
    <property type="entry name" value="SEC TRANSLOCON ACCESSORY COMPLEX SUBUNIT YAJC"/>
    <property type="match status" value="1"/>
</dbReference>
<keyword evidence="8" id="KW-0811">Translocation</keyword>
<dbReference type="PANTHER" id="PTHR33909:SF1">
    <property type="entry name" value="SEC TRANSLOCON ACCESSORY COMPLEX SUBUNIT YAJC"/>
    <property type="match status" value="1"/>
</dbReference>
<proteinExistence type="inferred from homology"/>
<reference evidence="11" key="1">
    <citation type="submission" date="2020-04" db="EMBL/GenBank/DDBJ databases">
        <authorList>
            <person name="Zhang T."/>
        </authorList>
    </citation>
    <scope>NUCLEOTIDE SEQUENCE</scope>
    <source>
        <strain evidence="11">HKST-UBA02</strain>
    </source>
</reference>
<dbReference type="EMBL" id="JAGQHS010000043">
    <property type="protein sequence ID" value="MCA9756131.1"/>
    <property type="molecule type" value="Genomic_DNA"/>
</dbReference>
<keyword evidence="7 10" id="KW-1133">Transmembrane helix</keyword>
<dbReference type="InterPro" id="IPR003849">
    <property type="entry name" value="Preprotein_translocase_YajC"/>
</dbReference>
<evidence type="ECO:0000256" key="9">
    <source>
        <dbReference type="ARBA" id="ARBA00023136"/>
    </source>
</evidence>
<dbReference type="GO" id="GO:0005886">
    <property type="term" value="C:plasma membrane"/>
    <property type="evidence" value="ECO:0007669"/>
    <property type="project" value="UniProtKB-SubCell"/>
</dbReference>
<comment type="caution">
    <text evidence="11">The sequence shown here is derived from an EMBL/GenBank/DDBJ whole genome shotgun (WGS) entry which is preliminary data.</text>
</comment>
<evidence type="ECO:0000313" key="11">
    <source>
        <dbReference type="EMBL" id="MCA9756131.1"/>
    </source>
</evidence>
<dbReference type="SMART" id="SM01323">
    <property type="entry name" value="YajC"/>
    <property type="match status" value="1"/>
</dbReference>
<sequence>MFERRESSWRNGARIRRVGAAGAAAFAALLLQIGGETALAQSGPAPGNPIYIQMLPLVLVIIIFYFLILRPQQKRQKALQKMIEGLRKGDRVLTAGGLYGIVFAIKEDTVILEVGKDVRAEFAKSAITAVVPVE</sequence>
<evidence type="ECO:0000256" key="10">
    <source>
        <dbReference type="SAM" id="Phobius"/>
    </source>
</evidence>
<evidence type="ECO:0000256" key="2">
    <source>
        <dbReference type="ARBA" id="ARBA00006742"/>
    </source>
</evidence>
<accession>A0A956NBV8</accession>
<keyword evidence="5 10" id="KW-0812">Transmembrane</keyword>
<organism evidence="11 12">
    <name type="scientific">Eiseniibacteriota bacterium</name>
    <dbReference type="NCBI Taxonomy" id="2212470"/>
    <lineage>
        <taxon>Bacteria</taxon>
        <taxon>Candidatus Eiseniibacteriota</taxon>
    </lineage>
</organism>
<evidence type="ECO:0000256" key="1">
    <source>
        <dbReference type="ARBA" id="ARBA00004162"/>
    </source>
</evidence>
<gene>
    <name evidence="11" type="primary">yajC</name>
    <name evidence="11" type="ORF">KDA27_10035</name>
</gene>
<comment type="similarity">
    <text evidence="2">Belongs to the YajC family.</text>
</comment>
<comment type="subcellular location">
    <subcellularLocation>
        <location evidence="1">Cell membrane</location>
        <topology evidence="1">Single-pass membrane protein</topology>
    </subcellularLocation>
</comment>
<keyword evidence="3" id="KW-0813">Transport</keyword>
<feature type="transmembrane region" description="Helical" evidence="10">
    <location>
        <begin position="50"/>
        <end position="69"/>
    </location>
</feature>
<protein>
    <submittedName>
        <fullName evidence="11">Preprotein translocase subunit YajC</fullName>
    </submittedName>
</protein>
<keyword evidence="4" id="KW-1003">Cell membrane</keyword>
<evidence type="ECO:0000256" key="7">
    <source>
        <dbReference type="ARBA" id="ARBA00022989"/>
    </source>
</evidence>